<comment type="caution">
    <text evidence="3">The sequence shown here is derived from an EMBL/GenBank/DDBJ whole genome shotgun (WGS) entry which is preliminary data.</text>
</comment>
<organism evidence="3 4">
    <name type="scientific">Halorubrum tibetense</name>
    <dbReference type="NCBI Taxonomy" id="175631"/>
    <lineage>
        <taxon>Archaea</taxon>
        <taxon>Methanobacteriati</taxon>
        <taxon>Methanobacteriota</taxon>
        <taxon>Stenosarchaea group</taxon>
        <taxon>Halobacteria</taxon>
        <taxon>Halobacteriales</taxon>
        <taxon>Haloferacaceae</taxon>
        <taxon>Halorubrum</taxon>
    </lineage>
</organism>
<accession>A0ABD5SIB6</accession>
<evidence type="ECO:0000313" key="3">
    <source>
        <dbReference type="EMBL" id="MFC6755209.1"/>
    </source>
</evidence>
<dbReference type="Proteomes" id="UP001596442">
    <property type="component" value="Unassembled WGS sequence"/>
</dbReference>
<keyword evidence="4" id="KW-1185">Reference proteome</keyword>
<feature type="domain" description="Anticodon-binding" evidence="2">
    <location>
        <begin position="3"/>
        <end position="63"/>
    </location>
</feature>
<proteinExistence type="predicted"/>
<dbReference type="Gene3D" id="3.40.50.800">
    <property type="entry name" value="Anticodon-binding domain"/>
    <property type="match status" value="1"/>
</dbReference>
<dbReference type="AlphaFoldDB" id="A0ABD5SIB6"/>
<dbReference type="InterPro" id="IPR036621">
    <property type="entry name" value="Anticodon-bd_dom_sf"/>
</dbReference>
<dbReference type="Pfam" id="PF03129">
    <property type="entry name" value="HGTP_anticodon"/>
    <property type="match status" value="1"/>
</dbReference>
<protein>
    <submittedName>
        <fullName evidence="3">His/Gly/Thr/Pro-type tRNA ligase C-terminal domain-containing protein</fullName>
    </submittedName>
</protein>
<evidence type="ECO:0000313" key="4">
    <source>
        <dbReference type="Proteomes" id="UP001596442"/>
    </source>
</evidence>
<dbReference type="GO" id="GO:0005737">
    <property type="term" value="C:cytoplasm"/>
    <property type="evidence" value="ECO:0007669"/>
    <property type="project" value="UniProtKB-SubCell"/>
</dbReference>
<gene>
    <name evidence="3" type="ORF">ACFQEU_17310</name>
</gene>
<dbReference type="RefSeq" id="WP_379784166.1">
    <property type="nucleotide sequence ID" value="NZ_JBHSWW010000617.1"/>
</dbReference>
<reference evidence="3 4" key="1">
    <citation type="journal article" date="2019" name="Int. J. Syst. Evol. Microbiol.">
        <title>The Global Catalogue of Microorganisms (GCM) 10K type strain sequencing project: providing services to taxonomists for standard genome sequencing and annotation.</title>
        <authorList>
            <consortium name="The Broad Institute Genomics Platform"/>
            <consortium name="The Broad Institute Genome Sequencing Center for Infectious Disease"/>
            <person name="Wu L."/>
            <person name="Ma J."/>
        </authorList>
    </citation>
    <scope>NUCLEOTIDE SEQUENCE [LARGE SCALE GENOMIC DNA]</scope>
    <source>
        <strain evidence="3 4">CGMCC 1.3239</strain>
    </source>
</reference>
<evidence type="ECO:0000256" key="1">
    <source>
        <dbReference type="ARBA" id="ARBA00004496"/>
    </source>
</evidence>
<dbReference type="SUPFAM" id="SSF52954">
    <property type="entry name" value="Class II aaRS ABD-related"/>
    <property type="match status" value="1"/>
</dbReference>
<dbReference type="EMBL" id="JBHSWW010000617">
    <property type="protein sequence ID" value="MFC6755209.1"/>
    <property type="molecule type" value="Genomic_DNA"/>
</dbReference>
<name>A0ABD5SIB6_9EURY</name>
<evidence type="ECO:0000259" key="2">
    <source>
        <dbReference type="Pfam" id="PF03129"/>
    </source>
</evidence>
<keyword evidence="3" id="KW-0436">Ligase</keyword>
<comment type="subcellular location">
    <subcellularLocation>
        <location evidence="1">Cytoplasm</location>
    </subcellularLocation>
</comment>
<dbReference type="InterPro" id="IPR004154">
    <property type="entry name" value="Anticodon-bd"/>
</dbReference>
<sequence length="88" mass="9552">VAYDDSGSIGRRYRRQDEVGTPFCVTVDRDGIEGDGPETVTVRERDSAEQVRVPVDELAETLAGLRAGGSFGDLIDRYGTVETDVETS</sequence>
<feature type="non-terminal residue" evidence="3">
    <location>
        <position position="1"/>
    </location>
</feature>
<dbReference type="PANTHER" id="PTHR10745:SF0">
    <property type="entry name" value="GLYCINE--TRNA LIGASE"/>
    <property type="match status" value="1"/>
</dbReference>
<dbReference type="PANTHER" id="PTHR10745">
    <property type="entry name" value="GLYCYL-TRNA SYNTHETASE/DNA POLYMERASE SUBUNIT GAMMA-2"/>
    <property type="match status" value="1"/>
</dbReference>
<dbReference type="InterPro" id="IPR027031">
    <property type="entry name" value="Gly-tRNA_synthase/POLG2"/>
</dbReference>
<dbReference type="GO" id="GO:0016874">
    <property type="term" value="F:ligase activity"/>
    <property type="evidence" value="ECO:0007669"/>
    <property type="project" value="UniProtKB-KW"/>
</dbReference>